<dbReference type="Gene3D" id="1.10.3430.10">
    <property type="entry name" value="Ammonium transporter AmtB like domains"/>
    <property type="match status" value="1"/>
</dbReference>
<keyword evidence="4" id="KW-1003">Cell membrane</keyword>
<feature type="transmembrane region" description="Helical" evidence="10">
    <location>
        <begin position="326"/>
        <end position="344"/>
    </location>
</feature>
<evidence type="ECO:0000256" key="10">
    <source>
        <dbReference type="RuleBase" id="RU362002"/>
    </source>
</evidence>
<feature type="transmembrane region" description="Helical" evidence="10">
    <location>
        <begin position="300"/>
        <end position="320"/>
    </location>
</feature>
<evidence type="ECO:0000256" key="9">
    <source>
        <dbReference type="ARBA" id="ARBA00050025"/>
    </source>
</evidence>
<evidence type="ECO:0000256" key="8">
    <source>
        <dbReference type="ARBA" id="ARBA00023177"/>
    </source>
</evidence>
<keyword evidence="8 10" id="KW-0924">Ammonia transport</keyword>
<keyword evidence="7 10" id="KW-0472">Membrane</keyword>
<dbReference type="RefSeq" id="WP_110749910.1">
    <property type="nucleotide sequence ID" value="NZ_QJTF01000005.1"/>
</dbReference>
<evidence type="ECO:0000256" key="1">
    <source>
        <dbReference type="ARBA" id="ARBA00004651"/>
    </source>
</evidence>
<evidence type="ECO:0000259" key="12">
    <source>
        <dbReference type="Pfam" id="PF00909"/>
    </source>
</evidence>
<dbReference type="PROSITE" id="PS01219">
    <property type="entry name" value="AMMONIUM_TRANSP"/>
    <property type="match status" value="1"/>
</dbReference>
<evidence type="ECO:0000256" key="3">
    <source>
        <dbReference type="ARBA" id="ARBA00022448"/>
    </source>
</evidence>
<keyword evidence="3 10" id="KW-0813">Transport</keyword>
<dbReference type="SUPFAM" id="SSF111352">
    <property type="entry name" value="Ammonium transporter"/>
    <property type="match status" value="1"/>
</dbReference>
<feature type="transmembrane region" description="Helical" evidence="10">
    <location>
        <begin position="203"/>
        <end position="224"/>
    </location>
</feature>
<dbReference type="PANTHER" id="PTHR43029:SF10">
    <property type="entry name" value="AMMONIUM TRANSPORTER MEP2"/>
    <property type="match status" value="1"/>
</dbReference>
<keyword evidence="6 10" id="KW-1133">Transmembrane helix</keyword>
<feature type="signal peptide" evidence="11">
    <location>
        <begin position="1"/>
        <end position="27"/>
    </location>
</feature>
<dbReference type="FunFam" id="1.10.3430.10:FF:000007">
    <property type="entry name" value="Ammonium transporter"/>
    <property type="match status" value="1"/>
</dbReference>
<evidence type="ECO:0000313" key="13">
    <source>
        <dbReference type="EMBL" id="PYE88935.1"/>
    </source>
</evidence>
<protein>
    <recommendedName>
        <fullName evidence="9 10">Ammonium transporter</fullName>
    </recommendedName>
</protein>
<dbReference type="InterPro" id="IPR001905">
    <property type="entry name" value="Ammonium_transpt"/>
</dbReference>
<dbReference type="GO" id="GO:0008519">
    <property type="term" value="F:ammonium channel activity"/>
    <property type="evidence" value="ECO:0007669"/>
    <property type="project" value="InterPro"/>
</dbReference>
<dbReference type="NCBIfam" id="TIGR00836">
    <property type="entry name" value="amt"/>
    <property type="match status" value="1"/>
</dbReference>
<dbReference type="Pfam" id="PF00909">
    <property type="entry name" value="Ammonium_transp"/>
    <property type="match status" value="1"/>
</dbReference>
<comment type="caution">
    <text evidence="13">The sequence shown here is derived from an EMBL/GenBank/DDBJ whole genome shotgun (WGS) entry which is preliminary data.</text>
</comment>
<organism evidence="13 14">
    <name type="scientific">Phyllobacterium leguminum</name>
    <dbReference type="NCBI Taxonomy" id="314237"/>
    <lineage>
        <taxon>Bacteria</taxon>
        <taxon>Pseudomonadati</taxon>
        <taxon>Pseudomonadota</taxon>
        <taxon>Alphaproteobacteria</taxon>
        <taxon>Hyphomicrobiales</taxon>
        <taxon>Phyllobacteriaceae</taxon>
        <taxon>Phyllobacterium</taxon>
    </lineage>
</organism>
<gene>
    <name evidence="13" type="ORF">C7477_10534</name>
</gene>
<dbReference type="AlphaFoldDB" id="A0A318T743"/>
<evidence type="ECO:0000256" key="4">
    <source>
        <dbReference type="ARBA" id="ARBA00022475"/>
    </source>
</evidence>
<proteinExistence type="inferred from homology"/>
<dbReference type="OrthoDB" id="9814202at2"/>
<reference evidence="13 14" key="1">
    <citation type="submission" date="2018-06" db="EMBL/GenBank/DDBJ databases">
        <title>Genomic Encyclopedia of Type Strains, Phase III (KMG-III): the genomes of soil and plant-associated and newly described type strains.</title>
        <authorList>
            <person name="Whitman W."/>
        </authorList>
    </citation>
    <scope>NUCLEOTIDE SEQUENCE [LARGE SCALE GENOMIC DNA]</scope>
    <source>
        <strain evidence="13 14">ORS 1419</strain>
    </source>
</reference>
<keyword evidence="14" id="KW-1185">Reference proteome</keyword>
<name>A0A318T743_9HYPH</name>
<keyword evidence="11" id="KW-0732">Signal</keyword>
<dbReference type="EMBL" id="QJTF01000005">
    <property type="protein sequence ID" value="PYE88935.1"/>
    <property type="molecule type" value="Genomic_DNA"/>
</dbReference>
<evidence type="ECO:0000313" key="14">
    <source>
        <dbReference type="Proteomes" id="UP000247454"/>
    </source>
</evidence>
<feature type="transmembrane region" description="Helical" evidence="10">
    <location>
        <begin position="47"/>
        <end position="69"/>
    </location>
</feature>
<dbReference type="GO" id="GO:0005886">
    <property type="term" value="C:plasma membrane"/>
    <property type="evidence" value="ECO:0007669"/>
    <property type="project" value="UniProtKB-SubCell"/>
</dbReference>
<dbReference type="PANTHER" id="PTHR43029">
    <property type="entry name" value="AMMONIUM TRANSPORTER MEP2"/>
    <property type="match status" value="1"/>
</dbReference>
<evidence type="ECO:0000256" key="7">
    <source>
        <dbReference type="ARBA" id="ARBA00023136"/>
    </source>
</evidence>
<evidence type="ECO:0000256" key="11">
    <source>
        <dbReference type="SAM" id="SignalP"/>
    </source>
</evidence>
<feature type="domain" description="Ammonium transporter AmtB-like" evidence="12">
    <location>
        <begin position="47"/>
        <end position="438"/>
    </location>
</feature>
<feature type="transmembrane region" description="Helical" evidence="10">
    <location>
        <begin position="236"/>
        <end position="255"/>
    </location>
</feature>
<feature type="transmembrane region" description="Helical" evidence="10">
    <location>
        <begin position="140"/>
        <end position="162"/>
    </location>
</feature>
<feature type="transmembrane region" description="Helical" evidence="10">
    <location>
        <begin position="169"/>
        <end position="191"/>
    </location>
</feature>
<feature type="chain" id="PRO_5016305678" description="Ammonium transporter" evidence="11">
    <location>
        <begin position="28"/>
        <end position="440"/>
    </location>
</feature>
<feature type="transmembrane region" description="Helical" evidence="10">
    <location>
        <begin position="267"/>
        <end position="288"/>
    </location>
</feature>
<evidence type="ECO:0000256" key="2">
    <source>
        <dbReference type="ARBA" id="ARBA00005887"/>
    </source>
</evidence>
<accession>A0A318T743</accession>
<feature type="transmembrane region" description="Helical" evidence="10">
    <location>
        <begin position="81"/>
        <end position="103"/>
    </location>
</feature>
<evidence type="ECO:0000256" key="6">
    <source>
        <dbReference type="ARBA" id="ARBA00022989"/>
    </source>
</evidence>
<feature type="transmembrane region" description="Helical" evidence="10">
    <location>
        <begin position="395"/>
        <end position="413"/>
    </location>
</feature>
<dbReference type="Proteomes" id="UP000247454">
    <property type="component" value="Unassembled WGS sequence"/>
</dbReference>
<sequence>MFTLNRHMRAAGGSLAALSAFAGSAMAQEAAPAAAAAAPAFDTGDTAWMLTSSALVLMMTIPGLALFYGGMVRKKNVLSTVMQSFAICCLLSVLWMIVGYSLVFTDGGSINSWLGGFSKTFLSGVGMTSAHPLAGTIPEYLFIMFQMTFAIITPALIAGAFAERMKFSAMLLFMAIWLIVVYVPVAHWVWGGGFLGSHGVLDFAGGTVVHINAGIAGLVAALIIGKREGYGQVNMAPHNLVLSVIGASLLWVGWFGFNAGSAVGSNALASVAMLNTQVAAAGAALTWMFAEWIVAKKPSVLGIISGAVAGLVAVTPAAGFVNPTGALIIGLIAGVVCYIAAVKLKHALGYDDSLDAFGVHGVGGIVGAILTGVFADPAVNALSSGASVSTQIYGVIFTIIYSAVATAIILYVVKALVGLRPTKQEEIEGLDINLHGETVH</sequence>
<comment type="subcellular location">
    <subcellularLocation>
        <location evidence="1 10">Cell membrane</location>
        <topology evidence="1 10">Multi-pass membrane protein</topology>
    </subcellularLocation>
</comment>
<dbReference type="InterPro" id="IPR018047">
    <property type="entry name" value="Ammonium_transpt_CS"/>
</dbReference>
<evidence type="ECO:0000256" key="5">
    <source>
        <dbReference type="ARBA" id="ARBA00022692"/>
    </source>
</evidence>
<feature type="transmembrane region" description="Helical" evidence="10">
    <location>
        <begin position="356"/>
        <end position="375"/>
    </location>
</feature>
<comment type="similarity">
    <text evidence="2 10">Belongs to the ammonia transporter channel (TC 1.A.11.2) family.</text>
</comment>
<dbReference type="InterPro" id="IPR029020">
    <property type="entry name" value="Ammonium/urea_transptr"/>
</dbReference>
<dbReference type="InterPro" id="IPR024041">
    <property type="entry name" value="NH4_transpt_AmtB-like_dom"/>
</dbReference>
<keyword evidence="5 10" id="KW-0812">Transmembrane</keyword>